<dbReference type="SMART" id="SM01126">
    <property type="entry name" value="DDE_Tnp_IS1595"/>
    <property type="match status" value="1"/>
</dbReference>
<organism evidence="2 3">
    <name type="scientific">Dysosmobacter segnis</name>
    <dbReference type="NCBI Taxonomy" id="2763042"/>
    <lineage>
        <taxon>Bacteria</taxon>
        <taxon>Bacillati</taxon>
        <taxon>Bacillota</taxon>
        <taxon>Clostridia</taxon>
        <taxon>Eubacteriales</taxon>
        <taxon>Oscillospiraceae</taxon>
        <taxon>Dysosmobacter</taxon>
    </lineage>
</organism>
<dbReference type="NCBIfam" id="NF033547">
    <property type="entry name" value="transpos_IS1595"/>
    <property type="match status" value="1"/>
</dbReference>
<comment type="caution">
    <text evidence="2">The sequence shown here is derived from an EMBL/GenBank/DDBJ whole genome shotgun (WGS) entry which is preliminary data.</text>
</comment>
<keyword evidence="3" id="KW-1185">Reference proteome</keyword>
<evidence type="ECO:0000313" key="3">
    <source>
        <dbReference type="Proteomes" id="UP000620327"/>
    </source>
</evidence>
<dbReference type="AlphaFoldDB" id="A0A923S8L0"/>
<dbReference type="RefSeq" id="WP_187016035.1">
    <property type="nucleotide sequence ID" value="NZ_JACOQI010000023.1"/>
</dbReference>
<proteinExistence type="predicted"/>
<dbReference type="Pfam" id="PF12760">
    <property type="entry name" value="Zn_ribbon_IS1595"/>
    <property type="match status" value="1"/>
</dbReference>
<sequence>MAHAAAITFKEFRHRYNSEDACRAELFRLRFPNGFVCPKCGCVEYYPIQGRNTCQCRSCRHQTSVTAGTVMHRTHLPLTIWFWAIYLCATDKRGISAVQLSRTLGICYDSAWHLLNRSRTAMGQRGEKYLLFGIVELDDGYVGGPSHNGKRGRGTEKAKIVVAVSKAENGMPLFARMKVVENIQGKTLQEIIDQYFAPQTKVECNGYRSYMNLEGVELNAKRYETNDLHWLHKAISNLKAFLLGTYHGRCTNLQANLDEYCFRFNRRMTGNQIFLRLTRAVATSCGMLS</sequence>
<feature type="domain" description="ISXO2-like transposase" evidence="1">
    <location>
        <begin position="130"/>
        <end position="265"/>
    </location>
</feature>
<dbReference type="Proteomes" id="UP000620327">
    <property type="component" value="Unassembled WGS sequence"/>
</dbReference>
<protein>
    <submittedName>
        <fullName evidence="2">IS1595 family transposase</fullName>
    </submittedName>
</protein>
<dbReference type="InterPro" id="IPR024445">
    <property type="entry name" value="Tnp_ISXO2-like"/>
</dbReference>
<dbReference type="InterPro" id="IPR024442">
    <property type="entry name" value="Transposase_Zn_ribbon"/>
</dbReference>
<name>A0A923S8L0_9FIRM</name>
<evidence type="ECO:0000313" key="2">
    <source>
        <dbReference type="EMBL" id="MBC5771845.1"/>
    </source>
</evidence>
<dbReference type="Pfam" id="PF12762">
    <property type="entry name" value="DDE_Tnp_IS1595"/>
    <property type="match status" value="1"/>
</dbReference>
<dbReference type="EMBL" id="JACOQI010000023">
    <property type="protein sequence ID" value="MBC5771845.1"/>
    <property type="molecule type" value="Genomic_DNA"/>
</dbReference>
<gene>
    <name evidence="2" type="ORF">H8Z83_16230</name>
</gene>
<evidence type="ECO:0000259" key="1">
    <source>
        <dbReference type="SMART" id="SM01126"/>
    </source>
</evidence>
<accession>A0A923S8L0</accession>
<reference evidence="2" key="1">
    <citation type="submission" date="2020-08" db="EMBL/GenBank/DDBJ databases">
        <title>Genome public.</title>
        <authorList>
            <person name="Liu C."/>
            <person name="Sun Q."/>
        </authorList>
    </citation>
    <scope>NUCLEOTIDE SEQUENCE</scope>
    <source>
        <strain evidence="2">BX15</strain>
    </source>
</reference>